<feature type="chain" id="PRO_5044994907" description="Flagella basal body P-ring formation protein FlgA" evidence="4">
    <location>
        <begin position="31"/>
        <end position="245"/>
    </location>
</feature>
<dbReference type="Pfam" id="PF13144">
    <property type="entry name" value="ChapFlgA"/>
    <property type="match status" value="1"/>
</dbReference>
<dbReference type="InterPro" id="IPR039246">
    <property type="entry name" value="Flagellar_FlgA"/>
</dbReference>
<comment type="caution">
    <text evidence="6">The sequence shown here is derived from an EMBL/GenBank/DDBJ whole genome shotgun (WGS) entry which is preliminary data.</text>
</comment>
<comment type="subcellular location">
    <subcellularLocation>
        <location evidence="1 4">Periplasm</location>
    </subcellularLocation>
</comment>
<dbReference type="Proteomes" id="UP000645462">
    <property type="component" value="Unassembled WGS sequence"/>
</dbReference>
<evidence type="ECO:0000256" key="1">
    <source>
        <dbReference type="ARBA" id="ARBA00004418"/>
    </source>
</evidence>
<comment type="function">
    <text evidence="4">Involved in the assembly process of the P-ring formation. It may associate with FlgF on the rod constituting a structure essential for the P-ring assembly or may act as a modulator protein for the P-ring assembly.</text>
</comment>
<feature type="signal peptide" evidence="4">
    <location>
        <begin position="1"/>
        <end position="30"/>
    </location>
</feature>
<dbReference type="CDD" id="cd11614">
    <property type="entry name" value="SAF_CpaB_FlgA_like"/>
    <property type="match status" value="1"/>
</dbReference>
<dbReference type="NCBIfam" id="TIGR03170">
    <property type="entry name" value="flgA_cterm"/>
    <property type="match status" value="1"/>
</dbReference>
<accession>A0ABQ1LA07</accession>
<feature type="domain" description="SAF" evidence="5">
    <location>
        <begin position="118"/>
        <end position="179"/>
    </location>
</feature>
<keyword evidence="4" id="KW-1005">Bacterial flagellum biogenesis</keyword>
<dbReference type="SMART" id="SM00858">
    <property type="entry name" value="SAF"/>
    <property type="match status" value="1"/>
</dbReference>
<evidence type="ECO:0000259" key="5">
    <source>
        <dbReference type="SMART" id="SM00858"/>
    </source>
</evidence>
<keyword evidence="2 4" id="KW-0732">Signal</keyword>
<dbReference type="Gene3D" id="2.30.30.760">
    <property type="match status" value="1"/>
</dbReference>
<evidence type="ECO:0000313" key="6">
    <source>
        <dbReference type="EMBL" id="GGC21035.1"/>
    </source>
</evidence>
<organism evidence="6 7">
    <name type="scientific">Marivita lacus</name>
    <dbReference type="NCBI Taxonomy" id="1323742"/>
    <lineage>
        <taxon>Bacteria</taxon>
        <taxon>Pseudomonadati</taxon>
        <taxon>Pseudomonadota</taxon>
        <taxon>Alphaproteobacteria</taxon>
        <taxon>Rhodobacterales</taxon>
        <taxon>Roseobacteraceae</taxon>
        <taxon>Marivita</taxon>
    </lineage>
</organism>
<keyword evidence="3 4" id="KW-0574">Periplasm</keyword>
<keyword evidence="7" id="KW-1185">Reference proteome</keyword>
<evidence type="ECO:0000256" key="2">
    <source>
        <dbReference type="ARBA" id="ARBA00022729"/>
    </source>
</evidence>
<dbReference type="PANTHER" id="PTHR36307:SF1">
    <property type="entry name" value="FLAGELLA BASAL BODY P-RING FORMATION PROTEIN FLGA"/>
    <property type="match status" value="1"/>
</dbReference>
<dbReference type="RefSeq" id="WP_229747956.1">
    <property type="nucleotide sequence ID" value="NZ_BMFC01000019.1"/>
</dbReference>
<name>A0ABQ1LA07_9RHOB</name>
<protein>
    <recommendedName>
        <fullName evidence="4">Flagella basal body P-ring formation protein FlgA</fullName>
    </recommendedName>
</protein>
<evidence type="ECO:0000256" key="3">
    <source>
        <dbReference type="ARBA" id="ARBA00022764"/>
    </source>
</evidence>
<dbReference type="InterPro" id="IPR017585">
    <property type="entry name" value="SAF_FlgA"/>
</dbReference>
<proteinExistence type="inferred from homology"/>
<reference evidence="7" key="1">
    <citation type="journal article" date="2019" name="Int. J. Syst. Evol. Microbiol.">
        <title>The Global Catalogue of Microorganisms (GCM) 10K type strain sequencing project: providing services to taxonomists for standard genome sequencing and annotation.</title>
        <authorList>
            <consortium name="The Broad Institute Genomics Platform"/>
            <consortium name="The Broad Institute Genome Sequencing Center for Infectious Disease"/>
            <person name="Wu L."/>
            <person name="Ma J."/>
        </authorList>
    </citation>
    <scope>NUCLEOTIDE SEQUENCE [LARGE SCALE GENOMIC DNA]</scope>
    <source>
        <strain evidence="7">CGMCC 1.12478</strain>
    </source>
</reference>
<evidence type="ECO:0000256" key="4">
    <source>
        <dbReference type="RuleBase" id="RU362063"/>
    </source>
</evidence>
<evidence type="ECO:0000313" key="7">
    <source>
        <dbReference type="Proteomes" id="UP000645462"/>
    </source>
</evidence>
<sequence length="245" mass="25766">MNWPVNCTVNLPVTRLALVLLAVLTAPLRAEPLSGQQISDLVHQALAEAGQGGTPVLSLHRGYPPCTTDPTITPSRAGWSAVDITCPDTQGWTRRVRISGGQPIARAPRPTATTAPLAPAILLVESLPKGTVLTRAHLETGDTASTGQDGRITDMSTAIGRRLKANLGAGQALLARHLDHDWLVREGSPVTIQIQTGAIVIETGGIALQSGQLGEAIRVSNARSGRALHVTVTGPNKTKVRPNIR</sequence>
<dbReference type="InterPro" id="IPR013974">
    <property type="entry name" value="SAF"/>
</dbReference>
<dbReference type="EMBL" id="BMFC01000019">
    <property type="protein sequence ID" value="GGC21035.1"/>
    <property type="molecule type" value="Genomic_DNA"/>
</dbReference>
<dbReference type="PANTHER" id="PTHR36307">
    <property type="entry name" value="FLAGELLA BASAL BODY P-RING FORMATION PROTEIN FLGA"/>
    <property type="match status" value="1"/>
</dbReference>
<gene>
    <name evidence="6" type="ORF">GCM10011363_42120</name>
</gene>
<comment type="similarity">
    <text evidence="4">Belongs to the FlgA family.</text>
</comment>